<dbReference type="InterPro" id="IPR045864">
    <property type="entry name" value="aa-tRNA-synth_II/BPL/LPL"/>
</dbReference>
<dbReference type="PROSITE" id="PS51733">
    <property type="entry name" value="BPL_LPL_CATALYTIC"/>
    <property type="match status" value="1"/>
</dbReference>
<dbReference type="PANTHER" id="PTHR12835:SF5">
    <property type="entry name" value="BIOTIN--PROTEIN LIGASE"/>
    <property type="match status" value="1"/>
</dbReference>
<reference evidence="3 4" key="1">
    <citation type="submission" date="2019-03" db="EMBL/GenBank/DDBJ databases">
        <title>Genomic Encyclopedia of Type Strains, Phase III (KMG-III): the genomes of soil and plant-associated and newly described type strains.</title>
        <authorList>
            <person name="Whitman W."/>
        </authorList>
    </citation>
    <scope>NUCLEOTIDE SEQUENCE [LARGE SCALE GENOMIC DNA]</scope>
    <source>
        <strain evidence="3 4">CGMCC 1.7002</strain>
    </source>
</reference>
<keyword evidence="1 3" id="KW-0436">Ligase</keyword>
<sequence>MVSLGERARLDGYALRHVPSIGSTSATLMQDALNGAAGPVWLVADEQVDGKGRRGRFWHSPKGNLYASLLLIDPAPAEHVAQLSFVLALALRDAVSQIAEAQGVTGLQIEVKWPNDLMINGKKCAGLLLEGGMKGQSRFVVIGMGVNLSFHPDQSNHPASDFAALGLNTSTAHFFAFLSDAVAQRISQWEGGRNFAQIRADWLAHAYKMGEVMRINANAESYEARLEGVDPTGGLIVDHMGRQRIVTAGEIFNL</sequence>
<evidence type="ECO:0000313" key="3">
    <source>
        <dbReference type="EMBL" id="TDQ66377.1"/>
    </source>
</evidence>
<dbReference type="PANTHER" id="PTHR12835">
    <property type="entry name" value="BIOTIN PROTEIN LIGASE"/>
    <property type="match status" value="1"/>
</dbReference>
<evidence type="ECO:0000256" key="1">
    <source>
        <dbReference type="ARBA" id="ARBA00022598"/>
    </source>
</evidence>
<dbReference type="GO" id="GO:0004077">
    <property type="term" value="F:biotin--[biotin carboxyl-carrier protein] ligase activity"/>
    <property type="evidence" value="ECO:0007669"/>
    <property type="project" value="InterPro"/>
</dbReference>
<dbReference type="CDD" id="cd16442">
    <property type="entry name" value="BPL"/>
    <property type="match status" value="1"/>
</dbReference>
<dbReference type="SUPFAM" id="SSF55681">
    <property type="entry name" value="Class II aaRS and biotin synthetases"/>
    <property type="match status" value="1"/>
</dbReference>
<evidence type="ECO:0000313" key="4">
    <source>
        <dbReference type="Proteomes" id="UP000295391"/>
    </source>
</evidence>
<dbReference type="Gene3D" id="3.30.930.10">
    <property type="entry name" value="Bira Bifunctional Protein, Domain 2"/>
    <property type="match status" value="1"/>
</dbReference>
<gene>
    <name evidence="3" type="ORF">ATL17_0370</name>
</gene>
<keyword evidence="4" id="KW-1185">Reference proteome</keyword>
<dbReference type="EMBL" id="SNYR01000001">
    <property type="protein sequence ID" value="TDQ66377.1"/>
    <property type="molecule type" value="Genomic_DNA"/>
</dbReference>
<name>A0A4R6VUH4_9HYPH</name>
<feature type="domain" description="BPL/LPL catalytic" evidence="2">
    <location>
        <begin position="6"/>
        <end position="194"/>
    </location>
</feature>
<comment type="caution">
    <text evidence="3">The sequence shown here is derived from an EMBL/GenBank/DDBJ whole genome shotgun (WGS) entry which is preliminary data.</text>
</comment>
<dbReference type="AlphaFoldDB" id="A0A4R6VUH4"/>
<dbReference type="InterPro" id="IPR004143">
    <property type="entry name" value="BPL_LPL_catalytic"/>
</dbReference>
<protein>
    <submittedName>
        <fullName evidence="3">BirA family biotin operon repressor/biotin-[acetyl-CoA-carboxylase] ligase</fullName>
    </submittedName>
</protein>
<evidence type="ECO:0000259" key="2">
    <source>
        <dbReference type="PROSITE" id="PS51733"/>
    </source>
</evidence>
<organism evidence="3 4">
    <name type="scientific">Maritalea mobilis</name>
    <dbReference type="NCBI Taxonomy" id="483324"/>
    <lineage>
        <taxon>Bacteria</taxon>
        <taxon>Pseudomonadati</taxon>
        <taxon>Pseudomonadota</taxon>
        <taxon>Alphaproteobacteria</taxon>
        <taxon>Hyphomicrobiales</taxon>
        <taxon>Devosiaceae</taxon>
        <taxon>Maritalea</taxon>
    </lineage>
</organism>
<dbReference type="NCBIfam" id="TIGR00121">
    <property type="entry name" value="birA_ligase"/>
    <property type="match status" value="1"/>
</dbReference>
<dbReference type="GO" id="GO:0005737">
    <property type="term" value="C:cytoplasm"/>
    <property type="evidence" value="ECO:0007669"/>
    <property type="project" value="TreeGrafter"/>
</dbReference>
<accession>A0A4R6VUH4</accession>
<proteinExistence type="predicted"/>
<dbReference type="Proteomes" id="UP000295391">
    <property type="component" value="Unassembled WGS sequence"/>
</dbReference>
<dbReference type="InterPro" id="IPR004408">
    <property type="entry name" value="Biotin_CoA_COase_ligase"/>
</dbReference>
<dbReference type="Pfam" id="PF03099">
    <property type="entry name" value="BPL_LplA_LipB"/>
    <property type="match status" value="1"/>
</dbReference>